<protein>
    <submittedName>
        <fullName evidence="2">Uncharacterized protein</fullName>
    </submittedName>
</protein>
<name>A0A2S9K941_9BURK</name>
<gene>
    <name evidence="2" type="ORF">C6P64_02340</name>
</gene>
<feature type="compositionally biased region" description="Basic and acidic residues" evidence="1">
    <location>
        <begin position="50"/>
        <end position="59"/>
    </location>
</feature>
<dbReference type="AlphaFoldDB" id="A0A2S9K941"/>
<dbReference type="Proteomes" id="UP000238589">
    <property type="component" value="Unassembled WGS sequence"/>
</dbReference>
<evidence type="ECO:0000256" key="1">
    <source>
        <dbReference type="SAM" id="MobiDB-lite"/>
    </source>
</evidence>
<feature type="compositionally biased region" description="Basic and acidic residues" evidence="1">
    <location>
        <begin position="21"/>
        <end position="33"/>
    </location>
</feature>
<feature type="region of interest" description="Disordered" evidence="1">
    <location>
        <begin position="1"/>
        <end position="59"/>
    </location>
</feature>
<accession>A0A2S9K941</accession>
<dbReference type="EMBL" id="PVLQ01000008">
    <property type="protein sequence ID" value="PRD66989.1"/>
    <property type="molecule type" value="Genomic_DNA"/>
</dbReference>
<keyword evidence="3" id="KW-1185">Reference proteome</keyword>
<dbReference type="RefSeq" id="WP_105746973.1">
    <property type="nucleotide sequence ID" value="NZ_PVLQ01000008.1"/>
</dbReference>
<sequence length="59" mass="6510">MVDLIPHLGPTPSVGGPSLRKACESAHPLDSRRPGAQPTWLTPAYLRQHRSGDRISRLR</sequence>
<proteinExistence type="predicted"/>
<comment type="caution">
    <text evidence="2">The sequence shown here is derived from an EMBL/GenBank/DDBJ whole genome shotgun (WGS) entry which is preliminary data.</text>
</comment>
<evidence type="ECO:0000313" key="2">
    <source>
        <dbReference type="EMBL" id="PRD66989.1"/>
    </source>
</evidence>
<evidence type="ECO:0000313" key="3">
    <source>
        <dbReference type="Proteomes" id="UP000238589"/>
    </source>
</evidence>
<organism evidence="2 3">
    <name type="scientific">Malikia granosa</name>
    <dbReference type="NCBI Taxonomy" id="263067"/>
    <lineage>
        <taxon>Bacteria</taxon>
        <taxon>Pseudomonadati</taxon>
        <taxon>Pseudomonadota</taxon>
        <taxon>Betaproteobacteria</taxon>
        <taxon>Burkholderiales</taxon>
        <taxon>Comamonadaceae</taxon>
        <taxon>Malikia</taxon>
    </lineage>
</organism>
<reference evidence="2 3" key="1">
    <citation type="submission" date="2018-03" db="EMBL/GenBank/DDBJ databases">
        <title>Comparative genomics illustrates the genes involved in a hyperalkaliphilic mechanisms of Serpentinomonas isolated from highly-alkaline calcium-rich serpentinized springs.</title>
        <authorList>
            <person name="Suzuki S."/>
            <person name="Ishii S."/>
            <person name="Walworth N."/>
            <person name="Bird L."/>
            <person name="Kuenen J.G."/>
            <person name="Nealson K.H."/>
        </authorList>
    </citation>
    <scope>NUCLEOTIDE SEQUENCE [LARGE SCALE GENOMIC DNA]</scope>
    <source>
        <strain evidence="2 3">P1</strain>
    </source>
</reference>